<evidence type="ECO:0008006" key="3">
    <source>
        <dbReference type="Google" id="ProtNLM"/>
    </source>
</evidence>
<accession>A0A096BJQ0</accession>
<proteinExistence type="predicted"/>
<protein>
    <recommendedName>
        <fullName evidence="3">Phage-Barnase-EndoU-ColicinE5/D-RelE like nuclease 2 domain-containing protein</fullName>
    </recommendedName>
</protein>
<evidence type="ECO:0000313" key="1">
    <source>
        <dbReference type="EMBL" id="KGG81062.1"/>
    </source>
</evidence>
<organism evidence="1 2">
    <name type="scientific">Caloranaerobacter azorensis H53214</name>
    <dbReference type="NCBI Taxonomy" id="1156417"/>
    <lineage>
        <taxon>Bacteria</taxon>
        <taxon>Bacillati</taxon>
        <taxon>Bacillota</taxon>
        <taxon>Tissierellia</taxon>
        <taxon>Tissierellales</taxon>
        <taxon>Thermohalobacteraceae</taxon>
        <taxon>Caloranaerobacter</taxon>
    </lineage>
</organism>
<name>A0A096BJQ0_9FIRM</name>
<dbReference type="EMBL" id="AZTB01000007">
    <property type="protein sequence ID" value="KGG81062.1"/>
    <property type="molecule type" value="Genomic_DNA"/>
</dbReference>
<sequence length="145" mass="17952">MNHLYELYLEDFFYNKVYYKGMPVKTFTNLNYNGKQQSFEHITTKGSKDRIYNVLRCERIKWIKKIIESLCNGCDNIATWQEKHKNKYRIIIWCQKTDFVIVLERRKNEYYLITAYCVIYENKRKDLRKKYIKYITKDRSRLSQR</sequence>
<reference evidence="1 2" key="1">
    <citation type="submission" date="2013-12" db="EMBL/GenBank/DDBJ databases">
        <title>Draft genome sequence of Caloranaerobacter sp. H53214.</title>
        <authorList>
            <person name="Jiang L.J."/>
            <person name="Shao Z.Z."/>
            <person name="Long M.N."/>
        </authorList>
    </citation>
    <scope>NUCLEOTIDE SEQUENCE [LARGE SCALE GENOMIC DNA]</scope>
    <source>
        <strain evidence="1 2">H53214</strain>
    </source>
</reference>
<dbReference type="RefSeq" id="WP_035162101.1">
    <property type="nucleotide sequence ID" value="NZ_AZTB01000007.1"/>
</dbReference>
<evidence type="ECO:0000313" key="2">
    <source>
        <dbReference type="Proteomes" id="UP000029622"/>
    </source>
</evidence>
<comment type="caution">
    <text evidence="1">The sequence shown here is derived from an EMBL/GenBank/DDBJ whole genome shotgun (WGS) entry which is preliminary data.</text>
</comment>
<dbReference type="Proteomes" id="UP000029622">
    <property type="component" value="Unassembled WGS sequence"/>
</dbReference>
<gene>
    <name evidence="1" type="ORF">Y919_02505</name>
</gene>
<dbReference type="AlphaFoldDB" id="A0A096BJQ0"/>